<dbReference type="Proteomes" id="UP000075882">
    <property type="component" value="Unassembled WGS sequence"/>
</dbReference>
<sequence>MNEQNFTGATFFGKRRHGLSRFNGKVIRVDSDPQTPLLCPSNDVTHFRYIVVHLGELPCDLCIEGGQIELLITRRIGADLLERLQHMVRYWRLDRQMGTLRLEPVRVGIVRHPVQHTVRTGVRVLAGRISAIVAGLLRRDAVARLLYAPLGSWFCSCARMTACDSAVPSGSGPPRRFWGAASTLHTVTAARISCWAR</sequence>
<protein>
    <submittedName>
        <fullName evidence="1">Uncharacterized protein</fullName>
    </submittedName>
</protein>
<accession>A0A8W7PG96</accession>
<dbReference type="EnsemblMetazoa" id="ACOM031360-RA">
    <property type="protein sequence ID" value="ACOM031360-PA.1"/>
    <property type="gene ID" value="ACOM031360"/>
</dbReference>
<dbReference type="AlphaFoldDB" id="A0A8W7PG96"/>
<evidence type="ECO:0000313" key="1">
    <source>
        <dbReference type="EnsemblMetazoa" id="ACOM031360-PA.1"/>
    </source>
</evidence>
<organism evidence="1">
    <name type="scientific">Anopheles coluzzii</name>
    <name type="common">African malaria mosquito</name>
    <dbReference type="NCBI Taxonomy" id="1518534"/>
    <lineage>
        <taxon>Eukaryota</taxon>
        <taxon>Metazoa</taxon>
        <taxon>Ecdysozoa</taxon>
        <taxon>Arthropoda</taxon>
        <taxon>Hexapoda</taxon>
        <taxon>Insecta</taxon>
        <taxon>Pterygota</taxon>
        <taxon>Neoptera</taxon>
        <taxon>Endopterygota</taxon>
        <taxon>Diptera</taxon>
        <taxon>Nematocera</taxon>
        <taxon>Culicoidea</taxon>
        <taxon>Culicidae</taxon>
        <taxon>Anophelinae</taxon>
        <taxon>Anopheles</taxon>
    </lineage>
</organism>
<proteinExistence type="predicted"/>
<reference evidence="1" key="1">
    <citation type="submission" date="2022-08" db="UniProtKB">
        <authorList>
            <consortium name="EnsemblMetazoa"/>
        </authorList>
    </citation>
    <scope>IDENTIFICATION</scope>
</reference>
<name>A0A8W7PG96_ANOCL</name>